<proteinExistence type="predicted"/>
<dbReference type="PANTHER" id="PTHR34196">
    <property type="entry name" value="OS02G0697700 PROTEIN"/>
    <property type="match status" value="1"/>
</dbReference>
<evidence type="ECO:0000313" key="4">
    <source>
        <dbReference type="Proteomes" id="UP001168098"/>
    </source>
</evidence>
<dbReference type="Proteomes" id="UP001168098">
    <property type="component" value="Unassembled WGS sequence"/>
</dbReference>
<name>A0AA39EAM9_VITRO</name>
<gene>
    <name evidence="3" type="ORF">PVL29_000591</name>
</gene>
<keyword evidence="4" id="KW-1185">Reference proteome</keyword>
<protein>
    <recommendedName>
        <fullName evidence="2">ZF-HD dimerization-type domain-containing protein</fullName>
    </recommendedName>
</protein>
<comment type="caution">
    <text evidence="3">The sequence shown here is derived from an EMBL/GenBank/DDBJ whole genome shotgun (WGS) entry which is preliminary data.</text>
</comment>
<accession>A0AA39EAM9</accession>
<evidence type="ECO:0000259" key="2">
    <source>
        <dbReference type="Pfam" id="PF04770"/>
    </source>
</evidence>
<dbReference type="NCBIfam" id="TIGR01566">
    <property type="entry name" value="ZF_HD_prot_N"/>
    <property type="match status" value="1"/>
</dbReference>
<reference evidence="3 4" key="1">
    <citation type="journal article" date="2023" name="BMC Biotechnol.">
        <title>Vitis rotundifolia cv Carlos genome sequencing.</title>
        <authorList>
            <person name="Huff M."/>
            <person name="Hulse-Kemp A."/>
            <person name="Scheffler B."/>
            <person name="Youngblood R."/>
            <person name="Simpson S."/>
            <person name="Babiker E."/>
            <person name="Staton M."/>
        </authorList>
    </citation>
    <scope>NUCLEOTIDE SEQUENCE [LARGE SCALE GENOMIC DNA]</scope>
    <source>
        <tissue evidence="3">Leaf</tissue>
    </source>
</reference>
<dbReference type="AlphaFoldDB" id="A0AA39EAM9"/>
<organism evidence="3 4">
    <name type="scientific">Vitis rotundifolia</name>
    <name type="common">Muscadine grape</name>
    <dbReference type="NCBI Taxonomy" id="103349"/>
    <lineage>
        <taxon>Eukaryota</taxon>
        <taxon>Viridiplantae</taxon>
        <taxon>Streptophyta</taxon>
        <taxon>Embryophyta</taxon>
        <taxon>Tracheophyta</taxon>
        <taxon>Spermatophyta</taxon>
        <taxon>Magnoliopsida</taxon>
        <taxon>eudicotyledons</taxon>
        <taxon>Gunneridae</taxon>
        <taxon>Pentapetalae</taxon>
        <taxon>rosids</taxon>
        <taxon>Vitales</taxon>
        <taxon>Vitaceae</taxon>
        <taxon>Viteae</taxon>
        <taxon>Vitis</taxon>
    </lineage>
</organism>
<evidence type="ECO:0000313" key="3">
    <source>
        <dbReference type="EMBL" id="KAJ9708637.1"/>
    </source>
</evidence>
<feature type="domain" description="ZF-HD dimerization-type" evidence="2">
    <location>
        <begin position="4"/>
        <end position="54"/>
    </location>
</feature>
<dbReference type="SUPFAM" id="SSF46689">
    <property type="entry name" value="Homeodomain-like"/>
    <property type="match status" value="1"/>
</dbReference>
<dbReference type="InterPro" id="IPR009057">
    <property type="entry name" value="Homeodomain-like_sf"/>
</dbReference>
<dbReference type="PANTHER" id="PTHR34196:SF4">
    <property type="entry name" value="OS06G0208200 PROTEIN"/>
    <property type="match status" value="1"/>
</dbReference>
<dbReference type="EMBL" id="JARBHA010000001">
    <property type="protein sequence ID" value="KAJ9708637.1"/>
    <property type="molecule type" value="Genomic_DNA"/>
</dbReference>
<dbReference type="Pfam" id="PF04770">
    <property type="entry name" value="ZF-HD_dimer"/>
    <property type="match status" value="1"/>
</dbReference>
<dbReference type="InterPro" id="IPR006456">
    <property type="entry name" value="ZF_HD_homeobox_Cys/His_dimer"/>
</dbReference>
<dbReference type="Gene3D" id="1.10.10.60">
    <property type="entry name" value="Homeodomain-like"/>
    <property type="match status" value="1"/>
</dbReference>
<evidence type="ECO:0000256" key="1">
    <source>
        <dbReference type="SAM" id="MobiDB-lite"/>
    </source>
</evidence>
<sequence length="373" mass="42560">MERVVYGECRRNHAAQLGSHSTDGCGEFYPSNPPEAPTRCAACGCHRNFHRRHTIIHLDDEPGKGAHRAGNGGCGVKRRDGVKSQRRRMREFINLEESKEEAQVKPRGRGKKPRTMFTAKQKEMMRAFSESLGWTMTNKETEAEVKKFCEEVGVTRVVASSVELFEKFSLMPSEDSSTCLESIKAALMWFRSESSQSPCPCEEVLKEGENDVQMYNTLTEWQLRDKKERQFLLIDETLDTPDRDGMDVRGHGVEGEVEFWPIEHPMEPSDEDRPVKCPMPDSSVINKDGGVHEDRYSESLRKRVEVAAMVNKEGKEEEAGEEPPIRAVRKRHHTLTQGDQTITPLLRMPPLPRFPTQNVSMFQMLGQFDKFES</sequence>
<feature type="region of interest" description="Disordered" evidence="1">
    <location>
        <begin position="60"/>
        <end position="81"/>
    </location>
</feature>